<evidence type="ECO:0000256" key="1">
    <source>
        <dbReference type="ARBA" id="ARBA00023239"/>
    </source>
</evidence>
<feature type="domain" description="Fumarate lyase N-terminal" evidence="2">
    <location>
        <begin position="2"/>
        <end position="64"/>
    </location>
</feature>
<dbReference type="RefSeq" id="WP_246316832.1">
    <property type="nucleotide sequence ID" value="NZ_CAWPNC010000002.1"/>
</dbReference>
<dbReference type="InterPro" id="IPR009049">
    <property type="entry name" value="Argininosuccinate_lyase"/>
</dbReference>
<dbReference type="Gene3D" id="1.20.200.10">
    <property type="entry name" value="Fumarase/aspartase (Central domain)"/>
    <property type="match status" value="1"/>
</dbReference>
<organism evidence="3 4">
    <name type="scientific">Bartonella chomelii</name>
    <dbReference type="NCBI Taxonomy" id="236402"/>
    <lineage>
        <taxon>Bacteria</taxon>
        <taxon>Pseudomonadati</taxon>
        <taxon>Pseudomonadota</taxon>
        <taxon>Alphaproteobacteria</taxon>
        <taxon>Hyphomicrobiales</taxon>
        <taxon>Bartonellaceae</taxon>
        <taxon>Bartonella</taxon>
    </lineage>
</organism>
<proteinExistence type="predicted"/>
<comment type="caution">
    <text evidence="3">The sequence shown here is derived from an EMBL/GenBank/DDBJ whole genome shotgun (WGS) entry which is preliminary data.</text>
</comment>
<evidence type="ECO:0000259" key="2">
    <source>
        <dbReference type="Pfam" id="PF00206"/>
    </source>
</evidence>
<dbReference type="PANTHER" id="PTHR43814">
    <property type="entry name" value="ARGININOSUCCINATE LYASE"/>
    <property type="match status" value="1"/>
</dbReference>
<sequence length="82" mass="9320">MHNLIDSVSDRDFALEFLSAGALFAMHLSTFSRKDYPVVEGTISVYSFIRCFLTGASIMPQKRNLDREILMLLSLYGRNRDG</sequence>
<evidence type="ECO:0000313" key="3">
    <source>
        <dbReference type="EMBL" id="MBA9082849.1"/>
    </source>
</evidence>
<dbReference type="Proteomes" id="UP000548119">
    <property type="component" value="Unassembled WGS sequence"/>
</dbReference>
<evidence type="ECO:0000313" key="4">
    <source>
        <dbReference type="Proteomes" id="UP000548119"/>
    </source>
</evidence>
<dbReference type="SUPFAM" id="SSF48557">
    <property type="entry name" value="L-aspartase-like"/>
    <property type="match status" value="1"/>
</dbReference>
<dbReference type="InterPro" id="IPR022761">
    <property type="entry name" value="Fumarate_lyase_N"/>
</dbReference>
<dbReference type="InterPro" id="IPR008948">
    <property type="entry name" value="L-Aspartase-like"/>
</dbReference>
<reference evidence="3 4" key="1">
    <citation type="submission" date="2020-08" db="EMBL/GenBank/DDBJ databases">
        <title>Genomic Encyclopedia of Type Strains, Phase IV (KMG-IV): sequencing the most valuable type-strain genomes for metagenomic binning, comparative biology and taxonomic classification.</title>
        <authorList>
            <person name="Goeker M."/>
        </authorList>
    </citation>
    <scope>NUCLEOTIDE SEQUENCE [LARGE SCALE GENOMIC DNA]</scope>
    <source>
        <strain evidence="3 4">DSM 21431</strain>
    </source>
</reference>
<keyword evidence="4" id="KW-1185">Reference proteome</keyword>
<dbReference type="PANTHER" id="PTHR43814:SF1">
    <property type="entry name" value="ARGININOSUCCINATE LYASE"/>
    <property type="match status" value="1"/>
</dbReference>
<dbReference type="GO" id="GO:0016829">
    <property type="term" value="F:lyase activity"/>
    <property type="evidence" value="ECO:0007669"/>
    <property type="project" value="UniProtKB-KW"/>
</dbReference>
<dbReference type="Pfam" id="PF00206">
    <property type="entry name" value="Lyase_1"/>
    <property type="match status" value="1"/>
</dbReference>
<accession>A0ABR6E2R3</accession>
<name>A0ABR6E2R3_9HYPH</name>
<dbReference type="PRINTS" id="PR00145">
    <property type="entry name" value="ARGSUCLYASE"/>
</dbReference>
<keyword evidence="1 3" id="KW-0456">Lyase</keyword>
<protein>
    <submittedName>
        <fullName evidence="3">Argininosuccinate lyase</fullName>
    </submittedName>
</protein>
<dbReference type="EMBL" id="JACJIR010000002">
    <property type="protein sequence ID" value="MBA9082849.1"/>
    <property type="molecule type" value="Genomic_DNA"/>
</dbReference>
<gene>
    <name evidence="3" type="ORF">GGR10_000690</name>
</gene>